<accession>A0A9P7A3K5</accession>
<keyword evidence="2" id="KW-1185">Reference proteome</keyword>
<evidence type="ECO:0000313" key="2">
    <source>
        <dbReference type="Proteomes" id="UP000714275"/>
    </source>
</evidence>
<dbReference type="OrthoDB" id="3222238at2759"/>
<sequence>MAKPLFITEILRVIIDELAVDDKQSLACLARTSKAFTDPCLDGLWHTMDSFIPLIPLLPISVRSALVGEKRSVWYHHKNLKSHWSTLFQRLKTHSRSGVRVQPCGEWEPFDKYARRVRIYRPTDNMYQLVSIHRGNYLFPNLRDLHWHNTGSYPMERWSLPSSLRSLTIIEHPTVGIEFFLDKIAHDAPELETLDIRFGPPARLTPYTTVYPLPFNRLESVTLVFPDLARVDICSFLSSAPITDLTVMLGNSAMMWQPGSLFHGLESLTIFGNPASASLFVEYVGSTRLWGVHLMLLDEDVTLSDCQKFLAALFKTHGQSLQVLCLNINGESLSSQNPSTINQLVNKFLSKLRLHRRSVVVAQFMNARWAQRDLLKNPLF</sequence>
<reference evidence="1" key="1">
    <citation type="journal article" date="2020" name="New Phytol.">
        <title>Comparative genomics reveals dynamic genome evolution in host specialist ectomycorrhizal fungi.</title>
        <authorList>
            <person name="Lofgren L.A."/>
            <person name="Nguyen N.H."/>
            <person name="Vilgalys R."/>
            <person name="Ruytinx J."/>
            <person name="Liao H.L."/>
            <person name="Branco S."/>
            <person name="Kuo A."/>
            <person name="LaButti K."/>
            <person name="Lipzen A."/>
            <person name="Andreopoulos W."/>
            <person name="Pangilinan J."/>
            <person name="Riley R."/>
            <person name="Hundley H."/>
            <person name="Na H."/>
            <person name="Barry K."/>
            <person name="Grigoriev I.V."/>
            <person name="Stajich J.E."/>
            <person name="Kennedy P.G."/>
        </authorList>
    </citation>
    <scope>NUCLEOTIDE SEQUENCE</scope>
    <source>
        <strain evidence="1">DOB743</strain>
    </source>
</reference>
<dbReference type="EMBL" id="JABBWD010000005">
    <property type="protein sequence ID" value="KAG1781809.1"/>
    <property type="molecule type" value="Genomic_DNA"/>
</dbReference>
<comment type="caution">
    <text evidence="1">The sequence shown here is derived from an EMBL/GenBank/DDBJ whole genome shotgun (WGS) entry which is preliminary data.</text>
</comment>
<dbReference type="Proteomes" id="UP000714275">
    <property type="component" value="Unassembled WGS sequence"/>
</dbReference>
<dbReference type="AlphaFoldDB" id="A0A9P7A3K5"/>
<evidence type="ECO:0000313" key="1">
    <source>
        <dbReference type="EMBL" id="KAG1781809.1"/>
    </source>
</evidence>
<evidence type="ECO:0008006" key="3">
    <source>
        <dbReference type="Google" id="ProtNLM"/>
    </source>
</evidence>
<proteinExistence type="predicted"/>
<gene>
    <name evidence="1" type="ORF">EV702DRAFT_608212</name>
</gene>
<protein>
    <recommendedName>
        <fullName evidence="3">F-box domain-containing protein</fullName>
    </recommendedName>
</protein>
<organism evidence="1 2">
    <name type="scientific">Suillus placidus</name>
    <dbReference type="NCBI Taxonomy" id="48579"/>
    <lineage>
        <taxon>Eukaryota</taxon>
        <taxon>Fungi</taxon>
        <taxon>Dikarya</taxon>
        <taxon>Basidiomycota</taxon>
        <taxon>Agaricomycotina</taxon>
        <taxon>Agaricomycetes</taxon>
        <taxon>Agaricomycetidae</taxon>
        <taxon>Boletales</taxon>
        <taxon>Suillineae</taxon>
        <taxon>Suillaceae</taxon>
        <taxon>Suillus</taxon>
    </lineage>
</organism>
<name>A0A9P7A3K5_9AGAM</name>